<proteinExistence type="predicted"/>
<keyword evidence="2" id="KW-1185">Reference proteome</keyword>
<reference evidence="1 2" key="1">
    <citation type="submission" date="2019-07" db="EMBL/GenBank/DDBJ databases">
        <authorList>
            <person name="Cremers G."/>
        </authorList>
    </citation>
    <scope>NUCLEOTIDE SEQUENCE [LARGE SCALE GENOMIC DNA]</scope>
</reference>
<organism evidence="1 2">
    <name type="scientific">Candidatus Methylomirabilis lanthanidiphila</name>
    <dbReference type="NCBI Taxonomy" id="2211376"/>
    <lineage>
        <taxon>Bacteria</taxon>
        <taxon>Candidatus Methylomirabilota</taxon>
        <taxon>Candidatus Methylomirabilia</taxon>
        <taxon>Candidatus Methylomirabilales</taxon>
        <taxon>Candidatus Methylomirabilaceae</taxon>
        <taxon>Candidatus Methylomirabilis</taxon>
    </lineage>
</organism>
<evidence type="ECO:0000313" key="1">
    <source>
        <dbReference type="EMBL" id="VUZ83683.1"/>
    </source>
</evidence>
<dbReference type="AlphaFoldDB" id="A0A564ZEU0"/>
<protein>
    <submittedName>
        <fullName evidence="1">Uncharacterized protein</fullName>
    </submittedName>
</protein>
<dbReference type="EMBL" id="CABIKM010000001">
    <property type="protein sequence ID" value="VUZ83683.1"/>
    <property type="molecule type" value="Genomic_DNA"/>
</dbReference>
<dbReference type="Proteomes" id="UP000334340">
    <property type="component" value="Unassembled WGS sequence"/>
</dbReference>
<evidence type="ECO:0000313" key="2">
    <source>
        <dbReference type="Proteomes" id="UP000334340"/>
    </source>
</evidence>
<sequence>MIRTVEAVIDEHGNVRLLERIHLQAARRALVTILEERPVAGVPESALLSEAALAEDWNKPEEDEAWSHLQQVR</sequence>
<gene>
    <name evidence="1" type="ORF">MELA_00036</name>
</gene>
<accession>A0A564ZEU0</accession>
<name>A0A564ZEU0_9BACT</name>